<name>A0A540WGT9_9BACT</name>
<dbReference type="AlphaFoldDB" id="A0A540WGT9"/>
<accession>A0A540WGT9</accession>
<reference evidence="1 2" key="1">
    <citation type="submission" date="2019-06" db="EMBL/GenBank/DDBJ databases">
        <authorList>
            <person name="Livingstone P."/>
            <person name="Whitworth D."/>
        </authorList>
    </citation>
    <scope>NUCLEOTIDE SEQUENCE [LARGE SCALE GENOMIC DNA]</scope>
    <source>
        <strain evidence="1 2">AM401</strain>
    </source>
</reference>
<comment type="caution">
    <text evidence="1">The sequence shown here is derived from an EMBL/GenBank/DDBJ whole genome shotgun (WGS) entry which is preliminary data.</text>
</comment>
<gene>
    <name evidence="1" type="primary">nudE</name>
    <name evidence="1" type="ORF">FJV41_51325</name>
</gene>
<evidence type="ECO:0000313" key="1">
    <source>
        <dbReference type="EMBL" id="TQF08178.1"/>
    </source>
</evidence>
<keyword evidence="2" id="KW-1185">Reference proteome</keyword>
<keyword evidence="1" id="KW-0378">Hydrolase</keyword>
<organism evidence="1 2">
    <name type="scientific">Myxococcus llanfairpwllgwyngyllgogerychwyrndrobwllllantysiliogogogochensis</name>
    <dbReference type="NCBI Taxonomy" id="2590453"/>
    <lineage>
        <taxon>Bacteria</taxon>
        <taxon>Pseudomonadati</taxon>
        <taxon>Myxococcota</taxon>
        <taxon>Myxococcia</taxon>
        <taxon>Myxococcales</taxon>
        <taxon>Cystobacterineae</taxon>
        <taxon>Myxococcaceae</taxon>
        <taxon>Myxococcus</taxon>
    </lineage>
</organism>
<sequence length="27" mass="3207">DEEDFNEARNVSALFLVREWLQAQGRL</sequence>
<dbReference type="Proteomes" id="UP000315369">
    <property type="component" value="Unassembled WGS sequence"/>
</dbReference>
<feature type="non-terminal residue" evidence="1">
    <location>
        <position position="1"/>
    </location>
</feature>
<proteinExistence type="predicted"/>
<dbReference type="GO" id="GO:0016787">
    <property type="term" value="F:hydrolase activity"/>
    <property type="evidence" value="ECO:0007669"/>
    <property type="project" value="UniProtKB-KW"/>
</dbReference>
<protein>
    <submittedName>
        <fullName evidence="1">ADP compounds hydrolase NudE</fullName>
    </submittedName>
</protein>
<evidence type="ECO:0000313" key="2">
    <source>
        <dbReference type="Proteomes" id="UP000315369"/>
    </source>
</evidence>
<dbReference type="EMBL" id="VIFM01000931">
    <property type="protein sequence ID" value="TQF08178.1"/>
    <property type="molecule type" value="Genomic_DNA"/>
</dbReference>